<feature type="non-terminal residue" evidence="1">
    <location>
        <position position="43"/>
    </location>
</feature>
<dbReference type="Proteomes" id="UP000815260">
    <property type="component" value="Chromosome 7B"/>
</dbReference>
<reference evidence="1" key="1">
    <citation type="journal article" date="2017" name="Gigascience">
        <title>The first near-complete assembly of the hexaploid bread wheat genome, Triticum aestivum.</title>
        <authorList>
            <person name="Zimin A.V."/>
            <person name="Puiu D."/>
            <person name="Hall R."/>
            <person name="Kingan S."/>
            <person name="Clavijo B.J."/>
            <person name="Salzberg S.L."/>
        </authorList>
    </citation>
    <scope>NUCLEOTIDE SEQUENCE</scope>
    <source>
        <tissue evidence="1">Leaf</tissue>
    </source>
</reference>
<proteinExistence type="predicted"/>
<dbReference type="AlphaFoldDB" id="A0A9R1M8L5"/>
<dbReference type="EMBL" id="CM022230">
    <property type="protein sequence ID" value="KAF7102781.1"/>
    <property type="molecule type" value="Genomic_DNA"/>
</dbReference>
<accession>A0A9R1M8L5</accession>
<gene>
    <name evidence="1" type="ORF">CFC21_103854</name>
</gene>
<name>A0A9R1M8L5_WHEAT</name>
<reference evidence="1" key="2">
    <citation type="submission" date="2020-03" db="EMBL/GenBank/DDBJ databases">
        <title>The second near-complete assembly of the hexaploid bread wheat (Triticum aestivum) genome.</title>
        <authorList>
            <person name="Zimin A.V."/>
            <person name="Puiu D."/>
            <person name="Shumante A."/>
            <person name="Alonge M."/>
            <person name="Salzberg S.L."/>
        </authorList>
    </citation>
    <scope>NUCLEOTIDE SEQUENCE</scope>
    <source>
        <tissue evidence="1">Leaf</tissue>
    </source>
</reference>
<protein>
    <submittedName>
        <fullName evidence="1">Uncharacterized protein</fullName>
    </submittedName>
</protein>
<evidence type="ECO:0000313" key="1">
    <source>
        <dbReference type="EMBL" id="KAF7102781.1"/>
    </source>
</evidence>
<sequence length="43" mass="5039">GKRCSGSFSPELVDYLRACYKRWGESVFRETRLLCLLQSMSHQ</sequence>
<feature type="non-terminal residue" evidence="1">
    <location>
        <position position="1"/>
    </location>
</feature>
<organism evidence="1">
    <name type="scientific">Triticum aestivum</name>
    <name type="common">Wheat</name>
    <dbReference type="NCBI Taxonomy" id="4565"/>
    <lineage>
        <taxon>Eukaryota</taxon>
        <taxon>Viridiplantae</taxon>
        <taxon>Streptophyta</taxon>
        <taxon>Embryophyta</taxon>
        <taxon>Tracheophyta</taxon>
        <taxon>Spermatophyta</taxon>
        <taxon>Magnoliopsida</taxon>
        <taxon>Liliopsida</taxon>
        <taxon>Poales</taxon>
        <taxon>Poaceae</taxon>
        <taxon>BOP clade</taxon>
        <taxon>Pooideae</taxon>
        <taxon>Triticodae</taxon>
        <taxon>Triticeae</taxon>
        <taxon>Triticinae</taxon>
        <taxon>Triticum</taxon>
    </lineage>
</organism>
<comment type="caution">
    <text evidence="1">The sequence shown here is derived from an EMBL/GenBank/DDBJ whole genome shotgun (WGS) entry which is preliminary data.</text>
</comment>